<proteinExistence type="predicted"/>
<evidence type="ECO:0000256" key="5">
    <source>
        <dbReference type="ARBA" id="ARBA00022801"/>
    </source>
</evidence>
<dbReference type="InterPro" id="IPR001584">
    <property type="entry name" value="Integrase_cat-core"/>
</dbReference>
<dbReference type="GO" id="GO:0015074">
    <property type="term" value="P:DNA integration"/>
    <property type="evidence" value="ECO:0007669"/>
    <property type="project" value="InterPro"/>
</dbReference>
<dbReference type="KEGG" id="ghi:107894584"/>
<dbReference type="InterPro" id="IPR012337">
    <property type="entry name" value="RNaseH-like_sf"/>
</dbReference>
<dbReference type="GO" id="GO:0016787">
    <property type="term" value="F:hydrolase activity"/>
    <property type="evidence" value="ECO:0007669"/>
    <property type="project" value="UniProtKB-KW"/>
</dbReference>
<dbReference type="Pfam" id="PF17917">
    <property type="entry name" value="RT_RNaseH"/>
    <property type="match status" value="1"/>
</dbReference>
<keyword evidence="4" id="KW-0255">Endonuclease</keyword>
<dbReference type="SUPFAM" id="SSF56672">
    <property type="entry name" value="DNA/RNA polymerases"/>
    <property type="match status" value="1"/>
</dbReference>
<reference evidence="9" key="2">
    <citation type="submission" date="2025-08" db="UniProtKB">
        <authorList>
            <consortium name="RefSeq"/>
        </authorList>
    </citation>
    <scope>IDENTIFICATION</scope>
</reference>
<gene>
    <name evidence="9" type="primary">LOC107894584</name>
</gene>
<organism evidence="8 9">
    <name type="scientific">Gossypium hirsutum</name>
    <name type="common">Upland cotton</name>
    <name type="synonym">Gossypium mexicanum</name>
    <dbReference type="NCBI Taxonomy" id="3635"/>
    <lineage>
        <taxon>Eukaryota</taxon>
        <taxon>Viridiplantae</taxon>
        <taxon>Streptophyta</taxon>
        <taxon>Embryophyta</taxon>
        <taxon>Tracheophyta</taxon>
        <taxon>Spermatophyta</taxon>
        <taxon>Magnoliopsida</taxon>
        <taxon>eudicotyledons</taxon>
        <taxon>Gunneridae</taxon>
        <taxon>Pentapetalae</taxon>
        <taxon>rosids</taxon>
        <taxon>malvids</taxon>
        <taxon>Malvales</taxon>
        <taxon>Malvaceae</taxon>
        <taxon>Malvoideae</taxon>
        <taxon>Gossypium</taxon>
    </lineage>
</organism>
<dbReference type="GO" id="GO:0003964">
    <property type="term" value="F:RNA-directed DNA polymerase activity"/>
    <property type="evidence" value="ECO:0007669"/>
    <property type="project" value="UniProtKB-KW"/>
</dbReference>
<evidence type="ECO:0000256" key="3">
    <source>
        <dbReference type="ARBA" id="ARBA00022722"/>
    </source>
</evidence>
<dbReference type="GO" id="GO:0004519">
    <property type="term" value="F:endonuclease activity"/>
    <property type="evidence" value="ECO:0007669"/>
    <property type="project" value="UniProtKB-KW"/>
</dbReference>
<evidence type="ECO:0000256" key="1">
    <source>
        <dbReference type="ARBA" id="ARBA00022679"/>
    </source>
</evidence>
<name>A0A1U8IG51_GOSHI</name>
<keyword evidence="2" id="KW-0548">Nucleotidyltransferase</keyword>
<protein>
    <recommendedName>
        <fullName evidence="7">Integrase catalytic domain-containing protein</fullName>
    </recommendedName>
</protein>
<dbReference type="PANTHER" id="PTHR37984">
    <property type="entry name" value="PROTEIN CBG26694"/>
    <property type="match status" value="1"/>
</dbReference>
<dbReference type="Gene3D" id="3.30.420.10">
    <property type="entry name" value="Ribonuclease H-like superfamily/Ribonuclease H"/>
    <property type="match status" value="1"/>
</dbReference>
<dbReference type="InterPro" id="IPR041373">
    <property type="entry name" value="RT_RNaseH"/>
</dbReference>
<dbReference type="InterPro" id="IPR036397">
    <property type="entry name" value="RNaseH_sf"/>
</dbReference>
<dbReference type="Pfam" id="PF00665">
    <property type="entry name" value="rve"/>
    <property type="match status" value="1"/>
</dbReference>
<evidence type="ECO:0000256" key="4">
    <source>
        <dbReference type="ARBA" id="ARBA00022759"/>
    </source>
</evidence>
<evidence type="ECO:0000313" key="9">
    <source>
        <dbReference type="RefSeq" id="XP_016675333.1"/>
    </source>
</evidence>
<dbReference type="PROSITE" id="PS50994">
    <property type="entry name" value="INTEGRASE"/>
    <property type="match status" value="1"/>
</dbReference>
<dbReference type="RefSeq" id="XP_016675333.1">
    <property type="nucleotide sequence ID" value="XM_016819844.1"/>
</dbReference>
<evidence type="ECO:0000313" key="8">
    <source>
        <dbReference type="Proteomes" id="UP000818029"/>
    </source>
</evidence>
<accession>A0A1U8IG51</accession>
<dbReference type="SUPFAM" id="SSF53098">
    <property type="entry name" value="Ribonuclease H-like"/>
    <property type="match status" value="1"/>
</dbReference>
<dbReference type="AlphaFoldDB" id="A0A1U8IG51"/>
<keyword evidence="5" id="KW-0378">Hydrolase</keyword>
<reference evidence="8" key="1">
    <citation type="journal article" date="2020" name="Nat. Genet.">
        <title>Genomic diversifications of five Gossypium allopolyploid species and their impact on cotton improvement.</title>
        <authorList>
            <person name="Chen Z.J."/>
            <person name="Sreedasyam A."/>
            <person name="Ando A."/>
            <person name="Song Q."/>
            <person name="De Santiago L.M."/>
            <person name="Hulse-Kemp A.M."/>
            <person name="Ding M."/>
            <person name="Ye W."/>
            <person name="Kirkbride R.C."/>
            <person name="Jenkins J."/>
            <person name="Plott C."/>
            <person name="Lovell J."/>
            <person name="Lin Y.M."/>
            <person name="Vaughn R."/>
            <person name="Liu B."/>
            <person name="Simpson S."/>
            <person name="Scheffler B.E."/>
            <person name="Wen L."/>
            <person name="Saski C.A."/>
            <person name="Grover C.E."/>
            <person name="Hu G."/>
            <person name="Conover J.L."/>
            <person name="Carlson J.W."/>
            <person name="Shu S."/>
            <person name="Boston L.B."/>
            <person name="Williams M."/>
            <person name="Peterson D.G."/>
            <person name="McGee K."/>
            <person name="Jones D.C."/>
            <person name="Wendel J.F."/>
            <person name="Stelly D.M."/>
            <person name="Grimwood J."/>
            <person name="Schmutz J."/>
        </authorList>
    </citation>
    <scope>NUCLEOTIDE SEQUENCE [LARGE SCALE GENOMIC DNA]</scope>
    <source>
        <strain evidence="8">cv. TM-1</strain>
    </source>
</reference>
<dbReference type="InterPro" id="IPR043502">
    <property type="entry name" value="DNA/RNA_pol_sf"/>
</dbReference>
<dbReference type="Proteomes" id="UP000818029">
    <property type="component" value="Chromosome A13"/>
</dbReference>
<dbReference type="PaxDb" id="3635-A0A1U8IG51"/>
<keyword evidence="3" id="KW-0540">Nuclease</keyword>
<dbReference type="GO" id="GO:0003676">
    <property type="term" value="F:nucleic acid binding"/>
    <property type="evidence" value="ECO:0007669"/>
    <property type="project" value="InterPro"/>
</dbReference>
<feature type="domain" description="Integrase catalytic" evidence="7">
    <location>
        <begin position="125"/>
        <end position="286"/>
    </location>
</feature>
<evidence type="ECO:0000256" key="6">
    <source>
        <dbReference type="ARBA" id="ARBA00022918"/>
    </source>
</evidence>
<dbReference type="PANTHER" id="PTHR37984:SF5">
    <property type="entry name" value="PROTEIN NYNRIN-LIKE"/>
    <property type="match status" value="1"/>
</dbReference>
<sequence length="307" mass="35663">MDAQLNYTTTEKELLAVVSAFDKLHSYLVSIKVTVYMDHSTIKYLVSKKDARPRLIRWILLLLEFDLEIRDRKETENQVANLLSRLESGNEDGNDKLIKEDFPDKQLLIAKRTGNLSRRHEMSLQNIMEIDLFDVWGIDFMGPFPPLVGNLYIMLVVDYVSKWVEAVAFPTNDAKSAIKFLHKNFLTRFDMPRSIISDEVSHFDCKLVANSLHQYGVKHKISAAYHPQTNGQVEISNREIKKILEKVVNPTRKYWSSRLDEALWAYHTAFKTPLGMSHFNLVYGKPCHIHVELKHKAFWAIKKLNMD</sequence>
<dbReference type="InterPro" id="IPR050951">
    <property type="entry name" value="Retrovirus_Pol_polyprotein"/>
</dbReference>
<keyword evidence="8" id="KW-1185">Reference proteome</keyword>
<evidence type="ECO:0000256" key="2">
    <source>
        <dbReference type="ARBA" id="ARBA00022695"/>
    </source>
</evidence>
<evidence type="ECO:0000259" key="7">
    <source>
        <dbReference type="PROSITE" id="PS50994"/>
    </source>
</evidence>
<dbReference type="GeneID" id="107894584"/>
<keyword evidence="1" id="KW-0808">Transferase</keyword>
<keyword evidence="6" id="KW-0695">RNA-directed DNA polymerase</keyword>
<dbReference type="STRING" id="3635.A0A1U8IG51"/>